<evidence type="ECO:0000256" key="6">
    <source>
        <dbReference type="ARBA" id="ARBA00038861"/>
    </source>
</evidence>
<feature type="active site" description="Proton acceptor" evidence="11 12">
    <location>
        <position position="151"/>
    </location>
</feature>
<dbReference type="EMBL" id="QMIF01000004">
    <property type="protein sequence ID" value="TVM34698.1"/>
    <property type="molecule type" value="Genomic_DNA"/>
</dbReference>
<keyword evidence="4 11" id="KW-0949">S-adenosyl-L-methionine</keyword>
<feature type="binding site" evidence="11">
    <location>
        <position position="51"/>
    </location>
    <ligand>
        <name>S-adenosyl-L-methionine</name>
        <dbReference type="ChEBI" id="CHEBI:59789"/>
    </ligand>
</feature>
<evidence type="ECO:0000313" key="16">
    <source>
        <dbReference type="Proteomes" id="UP000434052"/>
    </source>
</evidence>
<feature type="binding site" evidence="11">
    <location>
        <position position="87"/>
    </location>
    <ligand>
        <name>S-adenosyl-L-methionine</name>
        <dbReference type="ChEBI" id="CHEBI:59789"/>
    </ligand>
</feature>
<keyword evidence="1 11" id="KW-0698">rRNA processing</keyword>
<evidence type="ECO:0000256" key="11">
    <source>
        <dbReference type="HAMAP-Rule" id="MF_01547"/>
    </source>
</evidence>
<dbReference type="PANTHER" id="PTHR10920">
    <property type="entry name" value="RIBOSOMAL RNA METHYLTRANSFERASE"/>
    <property type="match status" value="1"/>
</dbReference>
<dbReference type="GO" id="GO:0008650">
    <property type="term" value="F:rRNA (uridine-2'-O-)-methyltransferase activity"/>
    <property type="evidence" value="ECO:0007669"/>
    <property type="project" value="UniProtKB-UniRule"/>
</dbReference>
<dbReference type="Gene3D" id="3.40.50.150">
    <property type="entry name" value="Vaccinia Virus protein VP39"/>
    <property type="match status" value="1"/>
</dbReference>
<evidence type="ECO:0000256" key="7">
    <source>
        <dbReference type="ARBA" id="ARBA00041129"/>
    </source>
</evidence>
<dbReference type="PIRSF" id="PIRSF005461">
    <property type="entry name" value="23S_rRNA_mtase"/>
    <property type="match status" value="1"/>
</dbReference>
<evidence type="ECO:0000256" key="1">
    <source>
        <dbReference type="ARBA" id="ARBA00022552"/>
    </source>
</evidence>
<comment type="subcellular location">
    <subcellularLocation>
        <location evidence="11">Cytoplasm</location>
    </subcellularLocation>
</comment>
<evidence type="ECO:0000313" key="14">
    <source>
        <dbReference type="EMBL" id="QJT11185.1"/>
    </source>
</evidence>
<accession>A0A6P1ZIQ4</accession>
<dbReference type="Proteomes" id="UP000503251">
    <property type="component" value="Chromosome"/>
</dbReference>
<comment type="similarity">
    <text evidence="11">Belongs to the class I-like SAM-binding methyltransferase superfamily. RNA methyltransferase RlmE family.</text>
</comment>
<reference evidence="14 17" key="2">
    <citation type="submission" date="2019-04" db="EMBL/GenBank/DDBJ databases">
        <title>Isolation and culture of sulfate reducing bacteria from the cold seep of the South China Sea.</title>
        <authorList>
            <person name="Sun C."/>
            <person name="Liu R."/>
        </authorList>
    </citation>
    <scope>NUCLEOTIDE SEQUENCE [LARGE SCALE GENOMIC DNA]</scope>
    <source>
        <strain evidence="14 17">CS1</strain>
    </source>
</reference>
<comment type="function">
    <text evidence="5 11">Specifically methylates the uridine in position 2552 of 23S rRNA at the 2'-O position of the ribose in the fully assembled 50S ribosomal subunit.</text>
</comment>
<evidence type="ECO:0000256" key="10">
    <source>
        <dbReference type="ARBA" id="ARBA00048970"/>
    </source>
</evidence>
<dbReference type="AlphaFoldDB" id="A0A6P1ZIQ4"/>
<gene>
    <name evidence="11" type="primary">rlmE</name>
    <name evidence="11" type="synonym">ftsJ</name>
    <name evidence="11" type="synonym">rrmJ</name>
    <name evidence="15" type="ORF">DQK91_09015</name>
    <name evidence="14" type="ORF">E8L03_20720</name>
</gene>
<dbReference type="PANTHER" id="PTHR10920:SF18">
    <property type="entry name" value="RRNA METHYLTRANSFERASE 2, MITOCHONDRIAL"/>
    <property type="match status" value="1"/>
</dbReference>
<organism evidence="15 16">
    <name type="scientific">Oceanidesulfovibrio marinus</name>
    <dbReference type="NCBI Taxonomy" id="370038"/>
    <lineage>
        <taxon>Bacteria</taxon>
        <taxon>Pseudomonadati</taxon>
        <taxon>Thermodesulfobacteriota</taxon>
        <taxon>Desulfovibrionia</taxon>
        <taxon>Desulfovibrionales</taxon>
        <taxon>Desulfovibrionaceae</taxon>
        <taxon>Oceanidesulfovibrio</taxon>
    </lineage>
</organism>
<feature type="binding site" evidence="11">
    <location>
        <position position="49"/>
    </location>
    <ligand>
        <name>S-adenosyl-L-methionine</name>
        <dbReference type="ChEBI" id="CHEBI:59789"/>
    </ligand>
</feature>
<evidence type="ECO:0000313" key="17">
    <source>
        <dbReference type="Proteomes" id="UP000503251"/>
    </source>
</evidence>
<keyword evidence="17" id="KW-1185">Reference proteome</keyword>
<keyword evidence="3 11" id="KW-0808">Transferase</keyword>
<dbReference type="InterPro" id="IPR029063">
    <property type="entry name" value="SAM-dependent_MTases_sf"/>
</dbReference>
<dbReference type="GO" id="GO:0005737">
    <property type="term" value="C:cytoplasm"/>
    <property type="evidence" value="ECO:0007669"/>
    <property type="project" value="UniProtKB-SubCell"/>
</dbReference>
<dbReference type="InterPro" id="IPR015507">
    <property type="entry name" value="rRNA-MeTfrase_E"/>
</dbReference>
<evidence type="ECO:0000256" key="8">
    <source>
        <dbReference type="ARBA" id="ARBA00041995"/>
    </source>
</evidence>
<dbReference type="EC" id="2.1.1.166" evidence="6 11"/>
<evidence type="ECO:0000256" key="12">
    <source>
        <dbReference type="PIRSR" id="PIRSR005461-1"/>
    </source>
</evidence>
<sequence>MKKYRDHYFKRAKQESYPARSVYKLKEMDKRFSLLKPGMKALDLGAAPGSWTLYAAERVGSKGVVVGVDLQETETKFPEQVRFFVDDVFEPRAGFLGALKEYAPFDIVLSDMAPKTTGNKFTDQARSMNLVEEALALAHNCLINGGNFVVKIFMGPDADAYRHELMQHFRSVKTFKPKSSRSESKEIFYVGLGFKGGQDA</sequence>
<dbReference type="Proteomes" id="UP000434052">
    <property type="component" value="Unassembled WGS sequence"/>
</dbReference>
<reference evidence="15 16" key="1">
    <citation type="submission" date="2018-06" db="EMBL/GenBank/DDBJ databases">
        <title>Complete genome of Desulfovibrio marinus P48SEP.</title>
        <authorList>
            <person name="Crispim J.S."/>
            <person name="Vidigal P.M.P."/>
            <person name="Silva L.C.F."/>
            <person name="Araujo L.C."/>
            <person name="Laguardia C.N."/>
            <person name="Dias R.S."/>
            <person name="Sousa M.P."/>
            <person name="Paula S.O."/>
            <person name="Silva C."/>
        </authorList>
    </citation>
    <scope>NUCLEOTIDE SEQUENCE [LARGE SCALE GENOMIC DNA]</scope>
    <source>
        <strain evidence="15 16">P48SEP</strain>
    </source>
</reference>
<feature type="binding site" evidence="11">
    <location>
        <position position="69"/>
    </location>
    <ligand>
        <name>S-adenosyl-L-methionine</name>
        <dbReference type="ChEBI" id="CHEBI:59789"/>
    </ligand>
</feature>
<dbReference type="HAMAP" id="MF_01547">
    <property type="entry name" value="RNA_methyltr_E"/>
    <property type="match status" value="1"/>
</dbReference>
<feature type="domain" description="Ribosomal RNA methyltransferase FtsJ" evidence="13">
    <location>
        <begin position="17"/>
        <end position="194"/>
    </location>
</feature>
<evidence type="ECO:0000259" key="13">
    <source>
        <dbReference type="Pfam" id="PF01728"/>
    </source>
</evidence>
<evidence type="ECO:0000256" key="9">
    <source>
        <dbReference type="ARBA" id="ARBA00042745"/>
    </source>
</evidence>
<evidence type="ECO:0000256" key="3">
    <source>
        <dbReference type="ARBA" id="ARBA00022679"/>
    </source>
</evidence>
<dbReference type="SUPFAM" id="SSF53335">
    <property type="entry name" value="S-adenosyl-L-methionine-dependent methyltransferases"/>
    <property type="match status" value="1"/>
</dbReference>
<proteinExistence type="inferred from homology"/>
<evidence type="ECO:0000256" key="5">
    <source>
        <dbReference type="ARBA" id="ARBA00037569"/>
    </source>
</evidence>
<dbReference type="InterPro" id="IPR002877">
    <property type="entry name" value="RNA_MeTrfase_FtsJ_dom"/>
</dbReference>
<dbReference type="RefSeq" id="WP_144305019.1">
    <property type="nucleotide sequence ID" value="NZ_CP039543.1"/>
</dbReference>
<comment type="catalytic activity">
    <reaction evidence="10 11">
        <text>uridine(2552) in 23S rRNA + S-adenosyl-L-methionine = 2'-O-methyluridine(2552) in 23S rRNA + S-adenosyl-L-homocysteine + H(+)</text>
        <dbReference type="Rhea" id="RHEA:42720"/>
        <dbReference type="Rhea" id="RHEA-COMP:10202"/>
        <dbReference type="Rhea" id="RHEA-COMP:10203"/>
        <dbReference type="ChEBI" id="CHEBI:15378"/>
        <dbReference type="ChEBI" id="CHEBI:57856"/>
        <dbReference type="ChEBI" id="CHEBI:59789"/>
        <dbReference type="ChEBI" id="CHEBI:65315"/>
        <dbReference type="ChEBI" id="CHEBI:74478"/>
        <dbReference type="EC" id="2.1.1.166"/>
    </reaction>
</comment>
<dbReference type="Pfam" id="PF01728">
    <property type="entry name" value="FtsJ"/>
    <property type="match status" value="1"/>
</dbReference>
<evidence type="ECO:0000313" key="15">
    <source>
        <dbReference type="EMBL" id="TVM34698.1"/>
    </source>
</evidence>
<keyword evidence="2 11" id="KW-0489">Methyltransferase</keyword>
<keyword evidence="11" id="KW-0963">Cytoplasm</keyword>
<evidence type="ECO:0000256" key="2">
    <source>
        <dbReference type="ARBA" id="ARBA00022603"/>
    </source>
</evidence>
<protein>
    <recommendedName>
        <fullName evidence="7 11">Ribosomal RNA large subunit methyltransferase E</fullName>
        <ecNumber evidence="6 11">2.1.1.166</ecNumber>
    </recommendedName>
    <alternativeName>
        <fullName evidence="9 11">23S rRNA Um2552 methyltransferase</fullName>
    </alternativeName>
    <alternativeName>
        <fullName evidence="8 11">rRNA (uridine-2'-O-)-methyltransferase</fullName>
    </alternativeName>
</protein>
<name>A0A6P1ZIQ4_9BACT</name>
<dbReference type="OrthoDB" id="9790080at2"/>
<dbReference type="InterPro" id="IPR050082">
    <property type="entry name" value="RNA_methyltr_RlmE"/>
</dbReference>
<evidence type="ECO:0000256" key="4">
    <source>
        <dbReference type="ARBA" id="ARBA00022691"/>
    </source>
</evidence>
<feature type="binding site" evidence="11">
    <location>
        <position position="111"/>
    </location>
    <ligand>
        <name>S-adenosyl-L-methionine</name>
        <dbReference type="ChEBI" id="CHEBI:59789"/>
    </ligand>
</feature>
<dbReference type="EMBL" id="CP039543">
    <property type="protein sequence ID" value="QJT11185.1"/>
    <property type="molecule type" value="Genomic_DNA"/>
</dbReference>